<name>A0AAN5CF15_9BILA</name>
<dbReference type="Proteomes" id="UP001328107">
    <property type="component" value="Unassembled WGS sequence"/>
</dbReference>
<protein>
    <submittedName>
        <fullName evidence="1">Uncharacterized protein</fullName>
    </submittedName>
</protein>
<sequence length="81" mass="8967">HYLPIDCQLCISVTLRFGGTASVVSDEHCKVIIKGQDTSHEYPLSGHADAEIVMVSWQDRHPWRSSSSTLSHAICSFISSH</sequence>
<organism evidence="1 2">
    <name type="scientific">Pristionchus mayeri</name>
    <dbReference type="NCBI Taxonomy" id="1317129"/>
    <lineage>
        <taxon>Eukaryota</taxon>
        <taxon>Metazoa</taxon>
        <taxon>Ecdysozoa</taxon>
        <taxon>Nematoda</taxon>
        <taxon>Chromadorea</taxon>
        <taxon>Rhabditida</taxon>
        <taxon>Rhabditina</taxon>
        <taxon>Diplogasteromorpha</taxon>
        <taxon>Diplogasteroidea</taxon>
        <taxon>Neodiplogasteridae</taxon>
        <taxon>Pristionchus</taxon>
    </lineage>
</organism>
<comment type="caution">
    <text evidence="1">The sequence shown here is derived from an EMBL/GenBank/DDBJ whole genome shotgun (WGS) entry which is preliminary data.</text>
</comment>
<proteinExistence type="predicted"/>
<keyword evidence="2" id="KW-1185">Reference proteome</keyword>
<feature type="non-terminal residue" evidence="1">
    <location>
        <position position="1"/>
    </location>
</feature>
<evidence type="ECO:0000313" key="1">
    <source>
        <dbReference type="EMBL" id="GMR40609.1"/>
    </source>
</evidence>
<dbReference type="EMBL" id="BTRK01000003">
    <property type="protein sequence ID" value="GMR40609.1"/>
    <property type="molecule type" value="Genomic_DNA"/>
</dbReference>
<evidence type="ECO:0000313" key="2">
    <source>
        <dbReference type="Proteomes" id="UP001328107"/>
    </source>
</evidence>
<gene>
    <name evidence="1" type="ORF">PMAYCL1PPCAC_10804</name>
</gene>
<reference evidence="2" key="1">
    <citation type="submission" date="2022-10" db="EMBL/GenBank/DDBJ databases">
        <title>Genome assembly of Pristionchus species.</title>
        <authorList>
            <person name="Yoshida K."/>
            <person name="Sommer R.J."/>
        </authorList>
    </citation>
    <scope>NUCLEOTIDE SEQUENCE [LARGE SCALE GENOMIC DNA]</scope>
    <source>
        <strain evidence="2">RS5460</strain>
    </source>
</reference>
<accession>A0AAN5CF15</accession>
<dbReference type="AlphaFoldDB" id="A0AAN5CF15"/>